<gene>
    <name evidence="2" type="ORF">SCF082_LOCUS8005</name>
</gene>
<dbReference type="InterPro" id="IPR011990">
    <property type="entry name" value="TPR-like_helical_dom_sf"/>
</dbReference>
<dbReference type="SUPFAM" id="SSF48452">
    <property type="entry name" value="TPR-like"/>
    <property type="match status" value="1"/>
</dbReference>
<evidence type="ECO:0000313" key="3">
    <source>
        <dbReference type="Proteomes" id="UP001642464"/>
    </source>
</evidence>
<reference evidence="2 3" key="1">
    <citation type="submission" date="2024-02" db="EMBL/GenBank/DDBJ databases">
        <authorList>
            <person name="Chen Y."/>
            <person name="Shah S."/>
            <person name="Dougan E. K."/>
            <person name="Thang M."/>
            <person name="Chan C."/>
        </authorList>
    </citation>
    <scope>NUCLEOTIDE SEQUENCE [LARGE SCALE GENOMIC DNA]</scope>
</reference>
<comment type="caution">
    <text evidence="2">The sequence shown here is derived from an EMBL/GenBank/DDBJ whole genome shotgun (WGS) entry which is preliminary data.</text>
</comment>
<dbReference type="Proteomes" id="UP001642464">
    <property type="component" value="Unassembled WGS sequence"/>
</dbReference>
<dbReference type="EMBL" id="CAXAMM010004558">
    <property type="protein sequence ID" value="CAK9004018.1"/>
    <property type="molecule type" value="Genomic_DNA"/>
</dbReference>
<protein>
    <submittedName>
        <fullName evidence="2">Ankyrin repeat domain-containing protein 29</fullName>
    </submittedName>
</protein>
<evidence type="ECO:0000256" key="1">
    <source>
        <dbReference type="SAM" id="MobiDB-lite"/>
    </source>
</evidence>
<feature type="region of interest" description="Disordered" evidence="1">
    <location>
        <begin position="485"/>
        <end position="516"/>
    </location>
</feature>
<organism evidence="2 3">
    <name type="scientific">Durusdinium trenchii</name>
    <dbReference type="NCBI Taxonomy" id="1381693"/>
    <lineage>
        <taxon>Eukaryota</taxon>
        <taxon>Sar</taxon>
        <taxon>Alveolata</taxon>
        <taxon>Dinophyceae</taxon>
        <taxon>Suessiales</taxon>
        <taxon>Symbiodiniaceae</taxon>
        <taxon>Durusdinium</taxon>
    </lineage>
</organism>
<keyword evidence="3" id="KW-1185">Reference proteome</keyword>
<name>A0ABP0INV3_9DINO</name>
<proteinExistence type="predicted"/>
<accession>A0ABP0INV3</accession>
<dbReference type="Gene3D" id="1.25.40.10">
    <property type="entry name" value="Tetratricopeptide repeat domain"/>
    <property type="match status" value="2"/>
</dbReference>
<sequence>MGEASSDPQLHVARLAVHLSSDLAQRMEDVQQALKPIQGLVADGKGAEAMPLAVQTLSVVAKRRVEATLRFHPVIPLTAACIGKDAAGRCAWIARESLQQCLRDGNAIGQAYAQLLAGYAYIELTDSGKALKAATASEEIFKAQKNKPGEAAALCCQSCVRLLRVMAGTSPQLTLVEEKDEKLKELKKRHEIEAKAGVSSARAACSIYSDIDDRMSEASCLTLVGELMLAKDDVDEAKTAAREARDIFQDLEDPYGEARALNLILSANMLHEADAVDALFAAKDVLWLFRGNDILPEEEDKKAIADALHCQAKVHFSIGELADAREVAEESLKYYAQAQMTPKEAAYGQGYALQTLAHILCAELSPDEGLPHSERAVELFATAQDQRGEAMAKAILAYQDTMSRMKQLEDTPQAFTEQSNARVTQNWTVIDDAMVMMREIRNQEGEDTIGSLIYEMNQKVGEIQKKMSTPTKTVWTVDRVTRKAKQKDYYEPMDPADPVDPAEPGSELATADDGAE</sequence>
<evidence type="ECO:0000313" key="2">
    <source>
        <dbReference type="EMBL" id="CAK9004018.1"/>
    </source>
</evidence>